<feature type="domain" description="BPL/LPL catalytic" evidence="2">
    <location>
        <begin position="1"/>
        <end position="176"/>
    </location>
</feature>
<reference evidence="3" key="1">
    <citation type="submission" date="2018-05" db="EMBL/GenBank/DDBJ databases">
        <authorList>
            <person name="Lanie J.A."/>
            <person name="Ng W.-L."/>
            <person name="Kazmierczak K.M."/>
            <person name="Andrzejewski T.M."/>
            <person name="Davidsen T.M."/>
            <person name="Wayne K.J."/>
            <person name="Tettelin H."/>
            <person name="Glass J.I."/>
            <person name="Rusch D."/>
            <person name="Podicherti R."/>
            <person name="Tsui H.-C.T."/>
            <person name="Winkler M.E."/>
        </authorList>
    </citation>
    <scope>NUCLEOTIDE SEQUENCE</scope>
</reference>
<dbReference type="EMBL" id="UINC01127601">
    <property type="protein sequence ID" value="SVD06826.1"/>
    <property type="molecule type" value="Genomic_DNA"/>
</dbReference>
<dbReference type="InterPro" id="IPR004143">
    <property type="entry name" value="BPL_LPL_catalytic"/>
</dbReference>
<keyword evidence="1" id="KW-0436">Ligase</keyword>
<proteinExistence type="predicted"/>
<name>A0A382SAD7_9ZZZZ</name>
<dbReference type="NCBIfam" id="TIGR00121">
    <property type="entry name" value="birA_ligase"/>
    <property type="match status" value="1"/>
</dbReference>
<organism evidence="3">
    <name type="scientific">marine metagenome</name>
    <dbReference type="NCBI Taxonomy" id="408172"/>
    <lineage>
        <taxon>unclassified sequences</taxon>
        <taxon>metagenomes</taxon>
        <taxon>ecological metagenomes</taxon>
    </lineage>
</organism>
<dbReference type="SUPFAM" id="SSF55681">
    <property type="entry name" value="Class II aaRS and biotin synthetases"/>
    <property type="match status" value="1"/>
</dbReference>
<dbReference type="PANTHER" id="PTHR12835">
    <property type="entry name" value="BIOTIN PROTEIN LIGASE"/>
    <property type="match status" value="1"/>
</dbReference>
<protein>
    <recommendedName>
        <fullName evidence="2">BPL/LPL catalytic domain-containing protein</fullName>
    </recommendedName>
</protein>
<dbReference type="Pfam" id="PF03099">
    <property type="entry name" value="BPL_LplA_LipB"/>
    <property type="match status" value="1"/>
</dbReference>
<dbReference type="Gene3D" id="3.30.930.10">
    <property type="entry name" value="Bira Bifunctional Protein, Domain 2"/>
    <property type="match status" value="1"/>
</dbReference>
<dbReference type="PANTHER" id="PTHR12835:SF5">
    <property type="entry name" value="BIOTIN--PROTEIN LIGASE"/>
    <property type="match status" value="1"/>
</dbReference>
<dbReference type="InterPro" id="IPR004408">
    <property type="entry name" value="Biotin_CoA_COase_ligase"/>
</dbReference>
<evidence type="ECO:0000259" key="2">
    <source>
        <dbReference type="PROSITE" id="PS51733"/>
    </source>
</evidence>
<dbReference type="PROSITE" id="PS51733">
    <property type="entry name" value="BPL_LPL_CATALYTIC"/>
    <property type="match status" value="1"/>
</dbReference>
<gene>
    <name evidence="3" type="ORF">METZ01_LOCUS359680</name>
</gene>
<accession>A0A382SAD7</accession>
<evidence type="ECO:0000256" key="1">
    <source>
        <dbReference type="ARBA" id="ARBA00022598"/>
    </source>
</evidence>
<sequence length="193" mass="22463">MKFKCFSYGSVKSTNSSAMYLIKKKNYHNGFIRATSQKKGRGRHGKKWISKKGNFFSTIFFQIKKDYPSVEQFTTINSLLNIDVIKNYCGKNKINFKPPNDILVNNKKICGILQEVITKDKNKYLIVGIGINLVTNPKIKKYISTNIYKETNIKPDLNKISEQVLKKYENFFKNIKKYNFSKFKLKSKKLALC</sequence>
<dbReference type="AlphaFoldDB" id="A0A382SAD7"/>
<dbReference type="InterPro" id="IPR045864">
    <property type="entry name" value="aa-tRNA-synth_II/BPL/LPL"/>
</dbReference>
<dbReference type="GO" id="GO:0004077">
    <property type="term" value="F:biotin--[biotin carboxyl-carrier protein] ligase activity"/>
    <property type="evidence" value="ECO:0007669"/>
    <property type="project" value="InterPro"/>
</dbReference>
<evidence type="ECO:0000313" key="3">
    <source>
        <dbReference type="EMBL" id="SVD06826.1"/>
    </source>
</evidence>
<dbReference type="GO" id="GO:0005737">
    <property type="term" value="C:cytoplasm"/>
    <property type="evidence" value="ECO:0007669"/>
    <property type="project" value="TreeGrafter"/>
</dbReference>